<feature type="transmembrane region" description="Helical" evidence="5">
    <location>
        <begin position="6"/>
        <end position="29"/>
    </location>
</feature>
<evidence type="ECO:0000256" key="5">
    <source>
        <dbReference type="SAM" id="Phobius"/>
    </source>
</evidence>
<dbReference type="Gene3D" id="1.10.3430.10">
    <property type="entry name" value="Ammonium transporter AmtB like domains"/>
    <property type="match status" value="1"/>
</dbReference>
<sequence>SGLMLGWQLTGICAITAWTGFLSALMFGIMKLFGILRVSEEMERKGLDVPKHGGPAFPLESYGHGYVETLLTILENGQLSSVQIGYQGGECNDASDFDQCESPEVSVMKHRKIHSISNVQLHVPPSSEEQ</sequence>
<evidence type="ECO:0000259" key="6">
    <source>
        <dbReference type="Pfam" id="PF00909"/>
    </source>
</evidence>
<reference evidence="7" key="1">
    <citation type="submission" date="2014-12" db="EMBL/GenBank/DDBJ databases">
        <title>Insight into the proteome of Arion vulgaris.</title>
        <authorList>
            <person name="Aradska J."/>
            <person name="Bulat T."/>
            <person name="Smidak R."/>
            <person name="Sarate P."/>
            <person name="Gangsoo J."/>
            <person name="Sialana F."/>
            <person name="Bilban M."/>
            <person name="Lubec G."/>
        </authorList>
    </citation>
    <scope>NUCLEOTIDE SEQUENCE</scope>
    <source>
        <tissue evidence="7">Skin</tissue>
    </source>
</reference>
<dbReference type="AlphaFoldDB" id="A0A0B6Y3Z9"/>
<dbReference type="InterPro" id="IPR029020">
    <property type="entry name" value="Ammonium/urea_transptr"/>
</dbReference>
<evidence type="ECO:0000256" key="3">
    <source>
        <dbReference type="ARBA" id="ARBA00022989"/>
    </source>
</evidence>
<feature type="non-terminal residue" evidence="7">
    <location>
        <position position="1"/>
    </location>
</feature>
<keyword evidence="4 5" id="KW-0472">Membrane</keyword>
<protein>
    <recommendedName>
        <fullName evidence="6">Ammonium transporter AmtB-like domain-containing protein</fullName>
    </recommendedName>
</protein>
<evidence type="ECO:0000256" key="4">
    <source>
        <dbReference type="ARBA" id="ARBA00023136"/>
    </source>
</evidence>
<feature type="non-terminal residue" evidence="7">
    <location>
        <position position="130"/>
    </location>
</feature>
<keyword evidence="2 5" id="KW-0812">Transmembrane</keyword>
<accession>A0A0B6Y3Z9</accession>
<organism evidence="7">
    <name type="scientific">Arion vulgaris</name>
    <dbReference type="NCBI Taxonomy" id="1028688"/>
    <lineage>
        <taxon>Eukaryota</taxon>
        <taxon>Metazoa</taxon>
        <taxon>Spiralia</taxon>
        <taxon>Lophotrochozoa</taxon>
        <taxon>Mollusca</taxon>
        <taxon>Gastropoda</taxon>
        <taxon>Heterobranchia</taxon>
        <taxon>Euthyneura</taxon>
        <taxon>Panpulmonata</taxon>
        <taxon>Eupulmonata</taxon>
        <taxon>Stylommatophora</taxon>
        <taxon>Helicina</taxon>
        <taxon>Arionoidea</taxon>
        <taxon>Arionidae</taxon>
        <taxon>Arion</taxon>
    </lineage>
</organism>
<evidence type="ECO:0000313" key="7">
    <source>
        <dbReference type="EMBL" id="CEK50997.1"/>
    </source>
</evidence>
<gene>
    <name evidence="7" type="primary">ORF12202</name>
</gene>
<comment type="subcellular location">
    <subcellularLocation>
        <location evidence="1">Membrane</location>
        <topology evidence="1">Multi-pass membrane protein</topology>
    </subcellularLocation>
</comment>
<dbReference type="InterPro" id="IPR024041">
    <property type="entry name" value="NH4_transpt_AmtB-like_dom"/>
</dbReference>
<dbReference type="GO" id="GO:0016020">
    <property type="term" value="C:membrane"/>
    <property type="evidence" value="ECO:0007669"/>
    <property type="project" value="UniProtKB-SubCell"/>
</dbReference>
<evidence type="ECO:0000256" key="1">
    <source>
        <dbReference type="ARBA" id="ARBA00004141"/>
    </source>
</evidence>
<evidence type="ECO:0000256" key="2">
    <source>
        <dbReference type="ARBA" id="ARBA00022692"/>
    </source>
</evidence>
<dbReference type="GO" id="GO:0008519">
    <property type="term" value="F:ammonium channel activity"/>
    <property type="evidence" value="ECO:0007669"/>
    <property type="project" value="InterPro"/>
</dbReference>
<proteinExistence type="predicted"/>
<feature type="domain" description="Ammonium transporter AmtB-like" evidence="6">
    <location>
        <begin position="5"/>
        <end position="56"/>
    </location>
</feature>
<dbReference type="Pfam" id="PF00909">
    <property type="entry name" value="Ammonium_transp"/>
    <property type="match status" value="1"/>
</dbReference>
<name>A0A0B6Y3Z9_9EUPU</name>
<keyword evidence="3 5" id="KW-1133">Transmembrane helix</keyword>
<dbReference type="EMBL" id="HACG01004132">
    <property type="protein sequence ID" value="CEK50997.1"/>
    <property type="molecule type" value="Transcribed_RNA"/>
</dbReference>